<dbReference type="SUPFAM" id="SSF52540">
    <property type="entry name" value="P-loop containing nucleoside triphosphate hydrolases"/>
    <property type="match status" value="1"/>
</dbReference>
<dbReference type="Proteomes" id="UP000738325">
    <property type="component" value="Unassembled WGS sequence"/>
</dbReference>
<dbReference type="GO" id="GO:0003682">
    <property type="term" value="F:chromatin binding"/>
    <property type="evidence" value="ECO:0007669"/>
    <property type="project" value="TreeGrafter"/>
</dbReference>
<evidence type="ECO:0000259" key="9">
    <source>
        <dbReference type="SMART" id="SM00382"/>
    </source>
</evidence>
<dbReference type="EMBL" id="JAAAIP010000958">
    <property type="protein sequence ID" value="KAG0311196.1"/>
    <property type="molecule type" value="Genomic_DNA"/>
</dbReference>
<keyword evidence="3" id="KW-0547">Nucleotide-binding</keyword>
<dbReference type="GO" id="GO:0003689">
    <property type="term" value="F:DNA clamp loader activity"/>
    <property type="evidence" value="ECO:0007669"/>
    <property type="project" value="TreeGrafter"/>
</dbReference>
<proteinExistence type="inferred from homology"/>
<dbReference type="GO" id="GO:0005634">
    <property type="term" value="C:nucleus"/>
    <property type="evidence" value="ECO:0007669"/>
    <property type="project" value="UniProtKB-SubCell"/>
</dbReference>
<comment type="caution">
    <text evidence="10">The sequence shown here is derived from an EMBL/GenBank/DDBJ whole genome shotgun (WGS) entry which is preliminary data.</text>
</comment>
<keyword evidence="11" id="KW-1185">Reference proteome</keyword>
<reference evidence="10" key="1">
    <citation type="journal article" date="2020" name="Fungal Divers.">
        <title>Resolving the Mortierellaceae phylogeny through synthesis of multi-gene phylogenetics and phylogenomics.</title>
        <authorList>
            <person name="Vandepol N."/>
            <person name="Liber J."/>
            <person name="Desiro A."/>
            <person name="Na H."/>
            <person name="Kennedy M."/>
            <person name="Barry K."/>
            <person name="Grigoriev I.V."/>
            <person name="Miller A.N."/>
            <person name="O'Donnell K."/>
            <person name="Stajich J.E."/>
            <person name="Bonito G."/>
        </authorList>
    </citation>
    <scope>NUCLEOTIDE SEQUENCE</scope>
    <source>
        <strain evidence="10">REB-010B</strain>
    </source>
</reference>
<feature type="domain" description="AAA+ ATPase" evidence="9">
    <location>
        <begin position="248"/>
        <end position="438"/>
    </location>
</feature>
<dbReference type="Pfam" id="PF03215">
    <property type="entry name" value="Rad17"/>
    <property type="match status" value="1"/>
</dbReference>
<dbReference type="InterPro" id="IPR004582">
    <property type="entry name" value="Checkpoint_prot_Rad17_Rad24"/>
</dbReference>
<comment type="subcellular location">
    <subcellularLocation>
        <location evidence="1">Nucleus</location>
    </subcellularLocation>
</comment>
<dbReference type="GO" id="GO:0033314">
    <property type="term" value="P:mitotic DNA replication checkpoint signaling"/>
    <property type="evidence" value="ECO:0007669"/>
    <property type="project" value="TreeGrafter"/>
</dbReference>
<evidence type="ECO:0000313" key="10">
    <source>
        <dbReference type="EMBL" id="KAG0311196.1"/>
    </source>
</evidence>
<feature type="compositionally biased region" description="Polar residues" evidence="8">
    <location>
        <begin position="48"/>
        <end position="57"/>
    </location>
</feature>
<keyword evidence="7" id="KW-0131">Cell cycle</keyword>
<evidence type="ECO:0000256" key="4">
    <source>
        <dbReference type="ARBA" id="ARBA00022763"/>
    </source>
</evidence>
<evidence type="ECO:0000256" key="1">
    <source>
        <dbReference type="ARBA" id="ARBA00004123"/>
    </source>
</evidence>
<dbReference type="PANTHER" id="PTHR12172">
    <property type="entry name" value="CELL CYCLE CHECKPOINT PROTEIN RAD17"/>
    <property type="match status" value="1"/>
</dbReference>
<name>A0A9P6UM95_9FUNG</name>
<dbReference type="SMART" id="SM00382">
    <property type="entry name" value="AAA"/>
    <property type="match status" value="1"/>
</dbReference>
<evidence type="ECO:0000256" key="5">
    <source>
        <dbReference type="ARBA" id="ARBA00022840"/>
    </source>
</evidence>
<evidence type="ECO:0000256" key="7">
    <source>
        <dbReference type="ARBA" id="ARBA00023306"/>
    </source>
</evidence>
<accession>A0A9P6UM95</accession>
<keyword evidence="4" id="KW-0227">DNA damage</keyword>
<dbReference type="GO" id="GO:0000077">
    <property type="term" value="P:DNA damage checkpoint signaling"/>
    <property type="evidence" value="ECO:0007669"/>
    <property type="project" value="TreeGrafter"/>
</dbReference>
<evidence type="ECO:0000256" key="8">
    <source>
        <dbReference type="SAM" id="MobiDB-lite"/>
    </source>
</evidence>
<sequence>MPPKRARNKSPEKQRPKATRKAPTRNAKTRSAASTASMYKDSEAYAEFSSNESSDQISDPEEAEADSDPQESEEDDDDDDQDSDAFGTPIKSTTRTGRASKGAVKPKGKNSNSKVGKVQTAGRSAAKTGTSAAAAVATAKSSTRKPAAAPKPPAAISAVKRKAGNIRFASLGSSPASSSSSSTPVTTTPSSVISAPSSRANSTSKSRESNEQEDQWAEKYAPTDISEVAVHPGKIANDSSNRNQDLSGGAILVLSGPAGSGKTTVLKMLAQEMNLSIVEWINSVNENNVIQRPTMPGQDSWRPTSIDDEYIPVMKAFQEFFSRAQRFNPLGAPGSSTTPNTGSGGGPGVPLAGKGKKNIILIEDLPPISAFSSRRIFQDTITKFANTRTNLSAVLVIVVSDVFTKQSTELLFSNTSESRDPALTIRTLLPSSILDRIDSGGKGCARIKQIKFNPIARTIMKKAIKKLVDKEFKTAHTYAPDMAEIEQAIEIHDGDIRAVINSLQFLCYVPSKRRKRYREVAEALETEQQLLHSSENRETVGQDSSLGVFHAVAKVLYNRRDWSTRVEFDKDIVRVPAQGWSKQRPPLRFNPEKDLIEKLPIEPDLYALMLHQNYTRHMTTIQECQTAMDYLCISDQFSHSFTGNNTVGYTQMIQMQPYMTSLAVRGLLYAPTTAGPSSVGGGGAGNSGGQKKHWWPELFAVNRTMRTNEQMYSEVAADLAGEEARGLSAGHVNGPGM</sequence>
<dbReference type="Gene3D" id="3.40.50.300">
    <property type="entry name" value="P-loop containing nucleotide triphosphate hydrolases"/>
    <property type="match status" value="1"/>
</dbReference>
<feature type="compositionally biased region" description="Acidic residues" evidence="8">
    <location>
        <begin position="58"/>
        <end position="83"/>
    </location>
</feature>
<dbReference type="GO" id="GO:0006281">
    <property type="term" value="P:DNA repair"/>
    <property type="evidence" value="ECO:0007669"/>
    <property type="project" value="InterPro"/>
</dbReference>
<evidence type="ECO:0000256" key="2">
    <source>
        <dbReference type="ARBA" id="ARBA00006168"/>
    </source>
</evidence>
<protein>
    <submittedName>
        <fullName evidence="10">Cell cycle checkpoint protein rad17</fullName>
    </submittedName>
</protein>
<comment type="similarity">
    <text evidence="2">Belongs to the rad17/RAD24 family.</text>
</comment>
<evidence type="ECO:0000256" key="6">
    <source>
        <dbReference type="ARBA" id="ARBA00023242"/>
    </source>
</evidence>
<feature type="compositionally biased region" description="Low complexity" evidence="8">
    <location>
        <begin position="173"/>
        <end position="198"/>
    </location>
</feature>
<evidence type="ECO:0000256" key="3">
    <source>
        <dbReference type="ARBA" id="ARBA00022741"/>
    </source>
</evidence>
<dbReference type="InterPro" id="IPR003593">
    <property type="entry name" value="AAA+_ATPase"/>
</dbReference>
<keyword evidence="5" id="KW-0067">ATP-binding</keyword>
<feature type="compositionally biased region" description="Low complexity" evidence="8">
    <location>
        <begin position="120"/>
        <end position="158"/>
    </location>
</feature>
<keyword evidence="6" id="KW-0539">Nucleus</keyword>
<feature type="region of interest" description="Disordered" evidence="8">
    <location>
        <begin position="1"/>
        <end position="217"/>
    </location>
</feature>
<dbReference type="AlphaFoldDB" id="A0A9P6UM95"/>
<dbReference type="InterPro" id="IPR027417">
    <property type="entry name" value="P-loop_NTPase"/>
</dbReference>
<dbReference type="PANTHER" id="PTHR12172:SF0">
    <property type="entry name" value="CELL CYCLE CHECKPOINT PROTEIN RAD17"/>
    <property type="match status" value="1"/>
</dbReference>
<evidence type="ECO:0000313" key="11">
    <source>
        <dbReference type="Proteomes" id="UP000738325"/>
    </source>
</evidence>
<dbReference type="OrthoDB" id="10265971at2759"/>
<gene>
    <name evidence="10" type="primary">RAD17</name>
    <name evidence="10" type="ORF">BGZ99_010327</name>
</gene>
<dbReference type="GO" id="GO:0005524">
    <property type="term" value="F:ATP binding"/>
    <property type="evidence" value="ECO:0007669"/>
    <property type="project" value="UniProtKB-KW"/>
</dbReference>
<organism evidence="10 11">
    <name type="scientific">Dissophora globulifera</name>
    <dbReference type="NCBI Taxonomy" id="979702"/>
    <lineage>
        <taxon>Eukaryota</taxon>
        <taxon>Fungi</taxon>
        <taxon>Fungi incertae sedis</taxon>
        <taxon>Mucoromycota</taxon>
        <taxon>Mortierellomycotina</taxon>
        <taxon>Mortierellomycetes</taxon>
        <taxon>Mortierellales</taxon>
        <taxon>Mortierellaceae</taxon>
        <taxon>Dissophora</taxon>
    </lineage>
</organism>